<sequence length="106" mass="12035">MEIFWVGNLSEEIFWVVSLFELSFALGVHALERFLVPVHLVPSSVPGVNLLLHNSRPNGDGLDHGESSSLLMQKFDLTPHSDYRLRKPECLVIHLRCSLLPPVEYQ</sequence>
<reference evidence="1" key="1">
    <citation type="submission" date="2023-02" db="EMBL/GenBank/DDBJ databases">
        <title>Genome of toxic invasive species Heracleum sosnowskyi carries increased number of genes despite the absence of recent whole-genome duplications.</title>
        <authorList>
            <person name="Schelkunov M."/>
            <person name="Shtratnikova V."/>
            <person name="Makarenko M."/>
            <person name="Klepikova A."/>
            <person name="Omelchenko D."/>
            <person name="Novikova G."/>
            <person name="Obukhova E."/>
            <person name="Bogdanov V."/>
            <person name="Penin A."/>
            <person name="Logacheva M."/>
        </authorList>
    </citation>
    <scope>NUCLEOTIDE SEQUENCE</scope>
    <source>
        <strain evidence="1">Hsosn_3</strain>
        <tissue evidence="1">Leaf</tissue>
    </source>
</reference>
<evidence type="ECO:0000313" key="1">
    <source>
        <dbReference type="EMBL" id="KAK1390362.1"/>
    </source>
</evidence>
<gene>
    <name evidence="1" type="ORF">POM88_018540</name>
</gene>
<proteinExistence type="predicted"/>
<reference evidence="1" key="2">
    <citation type="submission" date="2023-05" db="EMBL/GenBank/DDBJ databases">
        <authorList>
            <person name="Schelkunov M.I."/>
        </authorList>
    </citation>
    <scope>NUCLEOTIDE SEQUENCE</scope>
    <source>
        <strain evidence="1">Hsosn_3</strain>
        <tissue evidence="1">Leaf</tissue>
    </source>
</reference>
<organism evidence="1 2">
    <name type="scientific">Heracleum sosnowskyi</name>
    <dbReference type="NCBI Taxonomy" id="360622"/>
    <lineage>
        <taxon>Eukaryota</taxon>
        <taxon>Viridiplantae</taxon>
        <taxon>Streptophyta</taxon>
        <taxon>Embryophyta</taxon>
        <taxon>Tracheophyta</taxon>
        <taxon>Spermatophyta</taxon>
        <taxon>Magnoliopsida</taxon>
        <taxon>eudicotyledons</taxon>
        <taxon>Gunneridae</taxon>
        <taxon>Pentapetalae</taxon>
        <taxon>asterids</taxon>
        <taxon>campanulids</taxon>
        <taxon>Apiales</taxon>
        <taxon>Apiaceae</taxon>
        <taxon>Apioideae</taxon>
        <taxon>apioid superclade</taxon>
        <taxon>Tordylieae</taxon>
        <taxon>Tordyliinae</taxon>
        <taxon>Heracleum</taxon>
    </lineage>
</organism>
<protein>
    <submittedName>
        <fullName evidence="1">Uncharacterized protein</fullName>
    </submittedName>
</protein>
<name>A0AAD8MZF6_9APIA</name>
<dbReference type="Proteomes" id="UP001237642">
    <property type="component" value="Unassembled WGS sequence"/>
</dbReference>
<keyword evidence="2" id="KW-1185">Reference proteome</keyword>
<accession>A0AAD8MZF6</accession>
<evidence type="ECO:0000313" key="2">
    <source>
        <dbReference type="Proteomes" id="UP001237642"/>
    </source>
</evidence>
<comment type="caution">
    <text evidence="1">The sequence shown here is derived from an EMBL/GenBank/DDBJ whole genome shotgun (WGS) entry which is preliminary data.</text>
</comment>
<dbReference type="EMBL" id="JAUIZM010000004">
    <property type="protein sequence ID" value="KAK1390362.1"/>
    <property type="molecule type" value="Genomic_DNA"/>
</dbReference>
<dbReference type="AlphaFoldDB" id="A0AAD8MZF6"/>